<proteinExistence type="predicted"/>
<evidence type="ECO:0000313" key="2">
    <source>
        <dbReference type="WBParaSite" id="maker-uti_cns_0001120-snap-gene-1.4-mRNA-1"/>
    </source>
</evidence>
<evidence type="ECO:0000313" key="1">
    <source>
        <dbReference type="Proteomes" id="UP000095280"/>
    </source>
</evidence>
<dbReference type="AlphaFoldDB" id="A0A1I8G9I0"/>
<name>A0A1I8G9I0_9PLAT</name>
<dbReference type="WBParaSite" id="maker-uti_cns_0001120-snap-gene-1.4-mRNA-1">
    <property type="protein sequence ID" value="maker-uti_cns_0001120-snap-gene-1.4-mRNA-1"/>
    <property type="gene ID" value="maker-uti_cns_0001120-snap-gene-1.4"/>
</dbReference>
<protein>
    <submittedName>
        <fullName evidence="2">Uncharacterized protein</fullName>
    </submittedName>
</protein>
<sequence>MAGKQPRDPFKDFYMPGESEESKEELRRNTAATATQLVQPTPSAIFTNPELIAKIDAAKKEKAEQEKQQQEQTKPKDSTGSSGSSSGKTD</sequence>
<organism evidence="1 2">
    <name type="scientific">Macrostomum lignano</name>
    <dbReference type="NCBI Taxonomy" id="282301"/>
    <lineage>
        <taxon>Eukaryota</taxon>
        <taxon>Metazoa</taxon>
        <taxon>Spiralia</taxon>
        <taxon>Lophotrochozoa</taxon>
        <taxon>Platyhelminthes</taxon>
        <taxon>Rhabditophora</taxon>
        <taxon>Macrostomorpha</taxon>
        <taxon>Macrostomida</taxon>
        <taxon>Macrostomidae</taxon>
        <taxon>Macrostomum</taxon>
    </lineage>
</organism>
<accession>A0A1I8G9I0</accession>
<keyword evidence="1" id="KW-1185">Reference proteome</keyword>
<reference evidence="2" key="1">
    <citation type="submission" date="2016-11" db="UniProtKB">
        <authorList>
            <consortium name="WormBaseParasite"/>
        </authorList>
    </citation>
    <scope>IDENTIFICATION</scope>
</reference>
<dbReference type="Proteomes" id="UP000095280">
    <property type="component" value="Unplaced"/>
</dbReference>